<proteinExistence type="predicted"/>
<dbReference type="AlphaFoldDB" id="A0A9P3PRZ2"/>
<evidence type="ECO:0000313" key="2">
    <source>
        <dbReference type="Proteomes" id="UP001063166"/>
    </source>
</evidence>
<dbReference type="Proteomes" id="UP001063166">
    <property type="component" value="Unassembled WGS sequence"/>
</dbReference>
<keyword evidence="2" id="KW-1185">Reference proteome</keyword>
<evidence type="ECO:0000313" key="1">
    <source>
        <dbReference type="EMBL" id="GLB40246.1"/>
    </source>
</evidence>
<comment type="caution">
    <text evidence="1">The sequence shown here is derived from an EMBL/GenBank/DDBJ whole genome shotgun (WGS) entry which is preliminary data.</text>
</comment>
<reference evidence="1" key="1">
    <citation type="submission" date="2022-07" db="EMBL/GenBank/DDBJ databases">
        <title>The genome of Lyophyllum shimeji provides insight into the initial evolution of ectomycorrhizal fungal genome.</title>
        <authorList>
            <person name="Kobayashi Y."/>
            <person name="Shibata T."/>
            <person name="Hirakawa H."/>
            <person name="Shigenobu S."/>
            <person name="Nishiyama T."/>
            <person name="Yamada A."/>
            <person name="Hasebe M."/>
            <person name="Kawaguchi M."/>
        </authorList>
    </citation>
    <scope>NUCLEOTIDE SEQUENCE</scope>
    <source>
        <strain evidence="1">AT787</strain>
    </source>
</reference>
<sequence>MRVDQWVDESSPLTISSQVTQSKCCERSAHSNSRPSRVVPVKLNRLFPTQSSEPGEPKRENLCSQGLVSVKRSTEHRWKTCCQGLRVNRLQGSTAASPSPRLSWHWNVRYAGSSRAAITRWCSIRAILRKRTPPVGQLVIGPLETRVRNAESMMDSLTRWAGGSNAYGTLGLEHMVTKRKVNSRRA</sequence>
<organism evidence="1 2">
    <name type="scientific">Lyophyllum shimeji</name>
    <name type="common">Hon-shimeji</name>
    <name type="synonym">Tricholoma shimeji</name>
    <dbReference type="NCBI Taxonomy" id="47721"/>
    <lineage>
        <taxon>Eukaryota</taxon>
        <taxon>Fungi</taxon>
        <taxon>Dikarya</taxon>
        <taxon>Basidiomycota</taxon>
        <taxon>Agaricomycotina</taxon>
        <taxon>Agaricomycetes</taxon>
        <taxon>Agaricomycetidae</taxon>
        <taxon>Agaricales</taxon>
        <taxon>Tricholomatineae</taxon>
        <taxon>Lyophyllaceae</taxon>
        <taxon>Lyophyllum</taxon>
    </lineage>
</organism>
<dbReference type="EMBL" id="BRPK01000008">
    <property type="protein sequence ID" value="GLB40246.1"/>
    <property type="molecule type" value="Genomic_DNA"/>
</dbReference>
<name>A0A9P3PRZ2_LYOSH</name>
<protein>
    <submittedName>
        <fullName evidence="1">Uncharacterized protein</fullName>
    </submittedName>
</protein>
<gene>
    <name evidence="1" type="ORF">LshimejAT787_0801170</name>
</gene>
<accession>A0A9P3PRZ2</accession>